<dbReference type="Proteomes" id="UP000324974">
    <property type="component" value="Chromosome"/>
</dbReference>
<dbReference type="Pfam" id="PF01797">
    <property type="entry name" value="Y1_Tnp"/>
    <property type="match status" value="1"/>
</dbReference>
<dbReference type="InterPro" id="IPR036515">
    <property type="entry name" value="Transposase_17_sf"/>
</dbReference>
<proteinExistence type="predicted"/>
<dbReference type="SUPFAM" id="SSF143422">
    <property type="entry name" value="Transposase IS200-like"/>
    <property type="match status" value="1"/>
</dbReference>
<dbReference type="AlphaFoldDB" id="A0A5C1AAC6"/>
<dbReference type="KEGG" id="lrs:PX52LOC_02077"/>
<gene>
    <name evidence="2" type="ORF">PX52LOC_02077</name>
</gene>
<dbReference type="InterPro" id="IPR002686">
    <property type="entry name" value="Transposase_17"/>
</dbReference>
<dbReference type="GO" id="GO:0006313">
    <property type="term" value="P:DNA transposition"/>
    <property type="evidence" value="ECO:0007669"/>
    <property type="project" value="InterPro"/>
</dbReference>
<dbReference type="GO" id="GO:0003677">
    <property type="term" value="F:DNA binding"/>
    <property type="evidence" value="ECO:0007669"/>
    <property type="project" value="InterPro"/>
</dbReference>
<evidence type="ECO:0000259" key="1">
    <source>
        <dbReference type="Pfam" id="PF01797"/>
    </source>
</evidence>
<keyword evidence="3" id="KW-1185">Reference proteome</keyword>
<reference evidence="3" key="1">
    <citation type="submission" date="2019-08" db="EMBL/GenBank/DDBJ databases">
        <title>Limnoglobus roseus gen. nov., sp. nov., a novel freshwater planctomycete with a giant genome from the family Gemmataceae.</title>
        <authorList>
            <person name="Kulichevskaya I.S."/>
            <person name="Naumoff D.G."/>
            <person name="Miroshnikov K."/>
            <person name="Ivanova A."/>
            <person name="Philippov D.A."/>
            <person name="Hakobyan A."/>
            <person name="Rijpstra I.C."/>
            <person name="Sinninghe Damste J.S."/>
            <person name="Liesack W."/>
            <person name="Dedysh S.N."/>
        </authorList>
    </citation>
    <scope>NUCLEOTIDE SEQUENCE [LARGE SCALE GENOMIC DNA]</scope>
    <source>
        <strain evidence="3">PX52</strain>
    </source>
</reference>
<sequence length="60" mass="6541">MAQSLAKIYVHAVFSTHNRQPLIADPWREELFQLLSGAANNAGCQALIVGGVADHVHLLF</sequence>
<evidence type="ECO:0000313" key="3">
    <source>
        <dbReference type="Proteomes" id="UP000324974"/>
    </source>
</evidence>
<accession>A0A5C1AAC6</accession>
<dbReference type="EMBL" id="CP042425">
    <property type="protein sequence ID" value="QEL15167.1"/>
    <property type="molecule type" value="Genomic_DNA"/>
</dbReference>
<name>A0A5C1AAC6_9BACT</name>
<organism evidence="2 3">
    <name type="scientific">Limnoglobus roseus</name>
    <dbReference type="NCBI Taxonomy" id="2598579"/>
    <lineage>
        <taxon>Bacteria</taxon>
        <taxon>Pseudomonadati</taxon>
        <taxon>Planctomycetota</taxon>
        <taxon>Planctomycetia</taxon>
        <taxon>Gemmatales</taxon>
        <taxon>Gemmataceae</taxon>
        <taxon>Limnoglobus</taxon>
    </lineage>
</organism>
<protein>
    <submittedName>
        <fullName evidence="2">Transposase</fullName>
    </submittedName>
</protein>
<dbReference type="GO" id="GO:0004803">
    <property type="term" value="F:transposase activity"/>
    <property type="evidence" value="ECO:0007669"/>
    <property type="project" value="InterPro"/>
</dbReference>
<evidence type="ECO:0000313" key="2">
    <source>
        <dbReference type="EMBL" id="QEL15167.1"/>
    </source>
</evidence>
<feature type="domain" description="Transposase IS200-like" evidence="1">
    <location>
        <begin position="6"/>
        <end position="60"/>
    </location>
</feature>
<dbReference type="Gene3D" id="3.30.70.1290">
    <property type="entry name" value="Transposase IS200-like"/>
    <property type="match status" value="1"/>
</dbReference>